<keyword evidence="2" id="KW-1185">Reference proteome</keyword>
<evidence type="ECO:0000313" key="1">
    <source>
        <dbReference type="EMBL" id="PZX51345.1"/>
    </source>
</evidence>
<organism evidence="1 2">
    <name type="scientific">Algoriphagus chordae</name>
    <dbReference type="NCBI Taxonomy" id="237019"/>
    <lineage>
        <taxon>Bacteria</taxon>
        <taxon>Pseudomonadati</taxon>
        <taxon>Bacteroidota</taxon>
        <taxon>Cytophagia</taxon>
        <taxon>Cytophagales</taxon>
        <taxon>Cyclobacteriaceae</taxon>
        <taxon>Algoriphagus</taxon>
    </lineage>
</organism>
<protein>
    <recommendedName>
        <fullName evidence="3">YD repeat-containing protein</fullName>
    </recommendedName>
</protein>
<sequence>MKNNLKSFFAFSVILLLASCEVGPKEEDFLEAKIEPYYSLEQLLLKAVPSENKPNRVTHYQLESFINHNDIYYDSEENELLNVYLNESLDTTSIVLFVYSDGLLLEKNAYPKDDSGYELTETFKYHYNSDGSLHQITRNGGIHMLYNYNDEALVSEIIFGPNTNLSEGYYFYYDEAGRITRQIWGISDQLESPIRDWHYIYDESGKLISKSIPVSSHDNLEPMFVYSFDNQDRMTEELELYPEYGFSPYFKTIYSYSLSN</sequence>
<dbReference type="Proteomes" id="UP000248882">
    <property type="component" value="Unassembled WGS sequence"/>
</dbReference>
<dbReference type="RefSeq" id="WP_111319451.1">
    <property type="nucleotide sequence ID" value="NZ_QKZT01000009.1"/>
</dbReference>
<reference evidence="1 2" key="1">
    <citation type="submission" date="2018-06" db="EMBL/GenBank/DDBJ databases">
        <title>Genomic Encyclopedia of Archaeal and Bacterial Type Strains, Phase II (KMG-II): from individual species to whole genera.</title>
        <authorList>
            <person name="Goeker M."/>
        </authorList>
    </citation>
    <scope>NUCLEOTIDE SEQUENCE [LARGE SCALE GENOMIC DNA]</scope>
    <source>
        <strain evidence="1 2">DSM 19830</strain>
    </source>
</reference>
<proteinExistence type="predicted"/>
<dbReference type="Gene3D" id="2.180.10.10">
    <property type="entry name" value="RHS repeat-associated core"/>
    <property type="match status" value="1"/>
</dbReference>
<dbReference type="AlphaFoldDB" id="A0A2W7RKZ0"/>
<comment type="caution">
    <text evidence="1">The sequence shown here is derived from an EMBL/GenBank/DDBJ whole genome shotgun (WGS) entry which is preliminary data.</text>
</comment>
<gene>
    <name evidence="1" type="ORF">LV85_02289</name>
</gene>
<name>A0A2W7RKZ0_9BACT</name>
<evidence type="ECO:0000313" key="2">
    <source>
        <dbReference type="Proteomes" id="UP000248882"/>
    </source>
</evidence>
<dbReference type="PROSITE" id="PS51257">
    <property type="entry name" value="PROKAR_LIPOPROTEIN"/>
    <property type="match status" value="1"/>
</dbReference>
<dbReference type="OrthoDB" id="823813at2"/>
<accession>A0A2W7RKZ0</accession>
<evidence type="ECO:0008006" key="3">
    <source>
        <dbReference type="Google" id="ProtNLM"/>
    </source>
</evidence>
<dbReference type="EMBL" id="QKZT01000009">
    <property type="protein sequence ID" value="PZX51345.1"/>
    <property type="molecule type" value="Genomic_DNA"/>
</dbReference>